<keyword evidence="4" id="KW-0472">Membrane</keyword>
<reference evidence="7" key="1">
    <citation type="journal article" date="2022" name="Plant J.">
        <title>Strategies of tolerance reflected in two North American maple genomes.</title>
        <authorList>
            <person name="McEvoy S.L."/>
            <person name="Sezen U.U."/>
            <person name="Trouern-Trend A."/>
            <person name="McMahon S.M."/>
            <person name="Schaberg P.G."/>
            <person name="Yang J."/>
            <person name="Wegrzyn J.L."/>
            <person name="Swenson N.G."/>
        </authorList>
    </citation>
    <scope>NUCLEOTIDE SEQUENCE</scope>
    <source>
        <strain evidence="7">NS2018</strain>
    </source>
</reference>
<dbReference type="GO" id="GO:0005829">
    <property type="term" value="C:cytosol"/>
    <property type="evidence" value="ECO:0007669"/>
    <property type="project" value="TreeGrafter"/>
</dbReference>
<dbReference type="GO" id="GO:0016197">
    <property type="term" value="P:endosomal transport"/>
    <property type="evidence" value="ECO:0007669"/>
    <property type="project" value="TreeGrafter"/>
</dbReference>
<keyword evidence="3" id="KW-0653">Protein transport</keyword>
<dbReference type="GO" id="GO:0015031">
    <property type="term" value="P:protein transport"/>
    <property type="evidence" value="ECO:0007669"/>
    <property type="project" value="UniProtKB-KW"/>
</dbReference>
<keyword evidence="2" id="KW-0813">Transport</keyword>
<proteinExistence type="inferred from homology"/>
<dbReference type="GO" id="GO:0005770">
    <property type="term" value="C:late endosome"/>
    <property type="evidence" value="ECO:0007669"/>
    <property type="project" value="TreeGrafter"/>
</dbReference>
<dbReference type="GO" id="GO:0030119">
    <property type="term" value="C:AP-type membrane coat adaptor complex"/>
    <property type="evidence" value="ECO:0007669"/>
    <property type="project" value="TreeGrafter"/>
</dbReference>
<dbReference type="AlphaFoldDB" id="A0AA39VYE2"/>
<dbReference type="PANTHER" id="PTHR16082:SF2">
    <property type="entry name" value="AP-5 COMPLEX SUBUNIT MU-1"/>
    <property type="match status" value="1"/>
</dbReference>
<keyword evidence="8" id="KW-1185">Reference proteome</keyword>
<protein>
    <submittedName>
        <fullName evidence="7">Uncharacterized protein</fullName>
    </submittedName>
</protein>
<organism evidence="7 8">
    <name type="scientific">Acer saccharum</name>
    <name type="common">Sugar maple</name>
    <dbReference type="NCBI Taxonomy" id="4024"/>
    <lineage>
        <taxon>Eukaryota</taxon>
        <taxon>Viridiplantae</taxon>
        <taxon>Streptophyta</taxon>
        <taxon>Embryophyta</taxon>
        <taxon>Tracheophyta</taxon>
        <taxon>Spermatophyta</taxon>
        <taxon>Magnoliopsida</taxon>
        <taxon>eudicotyledons</taxon>
        <taxon>Gunneridae</taxon>
        <taxon>Pentapetalae</taxon>
        <taxon>rosids</taxon>
        <taxon>malvids</taxon>
        <taxon>Sapindales</taxon>
        <taxon>Sapindaceae</taxon>
        <taxon>Hippocastanoideae</taxon>
        <taxon>Acereae</taxon>
        <taxon>Acer</taxon>
    </lineage>
</organism>
<reference evidence="7" key="2">
    <citation type="submission" date="2023-06" db="EMBL/GenBank/DDBJ databases">
        <authorList>
            <person name="Swenson N.G."/>
            <person name="Wegrzyn J.L."/>
            <person name="Mcevoy S.L."/>
        </authorList>
    </citation>
    <scope>NUCLEOTIDE SEQUENCE</scope>
    <source>
        <strain evidence="7">NS2018</strain>
        <tissue evidence="7">Leaf</tissue>
    </source>
</reference>
<sequence>MYSLDEICSQGQTGLPISSLWSKLSGLYNISSGNSGLSAPQCRVLQRLALARTDRRSSSVAQNRSPLAVRRPDRDRRSRSPLAVLGAAHHSPSSVLLALRRPTRQPGSVFNYKTQDEEEKAMPGGCSIRALQILNSLDAVVFSRRFPVVERQWKTACKTENESCSEDEDPIKYSVLPLLPTDPELAASFAERKRRSASR</sequence>
<evidence type="ECO:0000256" key="3">
    <source>
        <dbReference type="ARBA" id="ARBA00022927"/>
    </source>
</evidence>
<comment type="caution">
    <text evidence="7">The sequence shown here is derived from an EMBL/GenBank/DDBJ whole genome shotgun (WGS) entry which is preliminary data.</text>
</comment>
<dbReference type="EMBL" id="JAUESC010000004">
    <property type="protein sequence ID" value="KAK0597762.1"/>
    <property type="molecule type" value="Genomic_DNA"/>
</dbReference>
<evidence type="ECO:0000256" key="1">
    <source>
        <dbReference type="ARBA" id="ARBA00005324"/>
    </source>
</evidence>
<name>A0AA39VYE2_ACESA</name>
<evidence type="ECO:0000256" key="4">
    <source>
        <dbReference type="ARBA" id="ARBA00023136"/>
    </source>
</evidence>
<gene>
    <name evidence="7" type="ORF">LWI29_028405</name>
</gene>
<dbReference type="PANTHER" id="PTHR16082">
    <property type="entry name" value="AP-5 COMPLEX SUBUNIT MU-1"/>
    <property type="match status" value="1"/>
</dbReference>
<evidence type="ECO:0000256" key="6">
    <source>
        <dbReference type="SAM" id="MobiDB-lite"/>
    </source>
</evidence>
<dbReference type="Proteomes" id="UP001168877">
    <property type="component" value="Unassembled WGS sequence"/>
</dbReference>
<evidence type="ECO:0000313" key="8">
    <source>
        <dbReference type="Proteomes" id="UP001168877"/>
    </source>
</evidence>
<evidence type="ECO:0000256" key="5">
    <source>
        <dbReference type="ARBA" id="ARBA00029433"/>
    </source>
</evidence>
<evidence type="ECO:0000256" key="2">
    <source>
        <dbReference type="ARBA" id="ARBA00022448"/>
    </source>
</evidence>
<feature type="region of interest" description="Disordered" evidence="6">
    <location>
        <begin position="55"/>
        <end position="84"/>
    </location>
</feature>
<comment type="subcellular location">
    <subcellularLocation>
        <location evidence="5">Endomembrane system</location>
        <topology evidence="5">Peripheral membrane protein</topology>
        <orientation evidence="5">Cytoplasmic side</orientation>
    </subcellularLocation>
</comment>
<dbReference type="GO" id="GO:0005764">
    <property type="term" value="C:lysosome"/>
    <property type="evidence" value="ECO:0007669"/>
    <property type="project" value="TreeGrafter"/>
</dbReference>
<comment type="similarity">
    <text evidence="1">Belongs to the adaptor complexes medium subunit family.</text>
</comment>
<accession>A0AA39VYE2</accession>
<dbReference type="InterPro" id="IPR039591">
    <property type="entry name" value="AP5M1"/>
</dbReference>
<evidence type="ECO:0000313" key="7">
    <source>
        <dbReference type="EMBL" id="KAK0597762.1"/>
    </source>
</evidence>